<dbReference type="InterPro" id="IPR012866">
    <property type="entry name" value="DUF1644"/>
</dbReference>
<dbReference type="PANTHER" id="PTHR31197">
    <property type="entry name" value="OS01G0612600 PROTEIN"/>
    <property type="match status" value="1"/>
</dbReference>
<proteinExistence type="predicted"/>
<evidence type="ECO:0000313" key="1">
    <source>
        <dbReference type="EMBL" id="GKU98518.1"/>
    </source>
</evidence>
<name>A0AAV5IKS1_9ROSI</name>
<organism evidence="1 2">
    <name type="scientific">Rubroshorea leprosula</name>
    <dbReference type="NCBI Taxonomy" id="152421"/>
    <lineage>
        <taxon>Eukaryota</taxon>
        <taxon>Viridiplantae</taxon>
        <taxon>Streptophyta</taxon>
        <taxon>Embryophyta</taxon>
        <taxon>Tracheophyta</taxon>
        <taxon>Spermatophyta</taxon>
        <taxon>Magnoliopsida</taxon>
        <taxon>eudicotyledons</taxon>
        <taxon>Gunneridae</taxon>
        <taxon>Pentapetalae</taxon>
        <taxon>rosids</taxon>
        <taxon>malvids</taxon>
        <taxon>Malvales</taxon>
        <taxon>Dipterocarpaceae</taxon>
        <taxon>Rubroshorea</taxon>
    </lineage>
</organism>
<sequence>MRATGRRFSDCLDQYKKAYTKVTSINNGSADNSRVILGAEEADEELAVPELLCPLCQGQVKGWTVMEAAQKYLNRKRRSCLQEKYK</sequence>
<dbReference type="EMBL" id="BPVZ01000012">
    <property type="protein sequence ID" value="GKU98518.1"/>
    <property type="molecule type" value="Genomic_DNA"/>
</dbReference>
<gene>
    <name evidence="1" type="ORF">SLEP1_g11514</name>
</gene>
<dbReference type="PANTHER" id="PTHR31197:SF21">
    <property type="entry name" value="C2H2-TYPE DOMAIN-CONTAINING PROTEIN"/>
    <property type="match status" value="1"/>
</dbReference>
<comment type="caution">
    <text evidence="1">The sequence shown here is derived from an EMBL/GenBank/DDBJ whole genome shotgun (WGS) entry which is preliminary data.</text>
</comment>
<evidence type="ECO:0000313" key="2">
    <source>
        <dbReference type="Proteomes" id="UP001054252"/>
    </source>
</evidence>
<dbReference type="Pfam" id="PF07800">
    <property type="entry name" value="DUF1644"/>
    <property type="match status" value="1"/>
</dbReference>
<reference evidence="1 2" key="1">
    <citation type="journal article" date="2021" name="Commun. Biol.">
        <title>The genome of Shorea leprosula (Dipterocarpaceae) highlights the ecological relevance of drought in aseasonal tropical rainforests.</title>
        <authorList>
            <person name="Ng K.K.S."/>
            <person name="Kobayashi M.J."/>
            <person name="Fawcett J.A."/>
            <person name="Hatakeyama M."/>
            <person name="Paape T."/>
            <person name="Ng C.H."/>
            <person name="Ang C.C."/>
            <person name="Tnah L.H."/>
            <person name="Lee C.T."/>
            <person name="Nishiyama T."/>
            <person name="Sese J."/>
            <person name="O'Brien M.J."/>
            <person name="Copetti D."/>
            <person name="Mohd Noor M.I."/>
            <person name="Ong R.C."/>
            <person name="Putra M."/>
            <person name="Sireger I.Z."/>
            <person name="Indrioko S."/>
            <person name="Kosugi Y."/>
            <person name="Izuno A."/>
            <person name="Isagi Y."/>
            <person name="Lee S.L."/>
            <person name="Shimizu K.K."/>
        </authorList>
    </citation>
    <scope>NUCLEOTIDE SEQUENCE [LARGE SCALE GENOMIC DNA]</scope>
    <source>
        <strain evidence="1">214</strain>
    </source>
</reference>
<dbReference type="AlphaFoldDB" id="A0AAV5IKS1"/>
<accession>A0AAV5IKS1</accession>
<keyword evidence="2" id="KW-1185">Reference proteome</keyword>
<dbReference type="Proteomes" id="UP001054252">
    <property type="component" value="Unassembled WGS sequence"/>
</dbReference>
<protein>
    <submittedName>
        <fullName evidence="1">Uncharacterized protein</fullName>
    </submittedName>
</protein>